<dbReference type="AlphaFoldDB" id="A0A015LYI1"/>
<organism evidence="1 2">
    <name type="scientific">Rhizophagus irregularis (strain DAOM 197198w)</name>
    <name type="common">Glomus intraradices</name>
    <dbReference type="NCBI Taxonomy" id="1432141"/>
    <lineage>
        <taxon>Eukaryota</taxon>
        <taxon>Fungi</taxon>
        <taxon>Fungi incertae sedis</taxon>
        <taxon>Mucoromycota</taxon>
        <taxon>Glomeromycotina</taxon>
        <taxon>Glomeromycetes</taxon>
        <taxon>Glomerales</taxon>
        <taxon>Glomeraceae</taxon>
        <taxon>Rhizophagus</taxon>
    </lineage>
</organism>
<comment type="caution">
    <text evidence="1">The sequence shown here is derived from an EMBL/GenBank/DDBJ whole genome shotgun (WGS) entry which is preliminary data.</text>
</comment>
<sequence>MFSTKFSLLFIGEPVKKVLSFILRMKANVNQETYRDFIRKIFLEMSHMRQWFKY</sequence>
<name>A0A015LYI1_RHIIW</name>
<dbReference type="Proteomes" id="UP000022910">
    <property type="component" value="Unassembled WGS sequence"/>
</dbReference>
<keyword evidence="2" id="KW-1185">Reference proteome</keyword>
<accession>A0A015LYI1</accession>
<evidence type="ECO:0000313" key="1">
    <source>
        <dbReference type="EMBL" id="EXX77756.1"/>
    </source>
</evidence>
<gene>
    <name evidence="1" type="ORF">RirG_020930</name>
</gene>
<proteinExistence type="predicted"/>
<protein>
    <submittedName>
        <fullName evidence="1">Uncharacterized protein</fullName>
    </submittedName>
</protein>
<dbReference type="HOGENOM" id="CLU_3051602_0_0_1"/>
<reference evidence="1 2" key="1">
    <citation type="submission" date="2014-02" db="EMBL/GenBank/DDBJ databases">
        <title>Single nucleus genome sequencing reveals high similarity among nuclei of an endomycorrhizal fungus.</title>
        <authorList>
            <person name="Lin K."/>
            <person name="Geurts R."/>
            <person name="Zhang Z."/>
            <person name="Limpens E."/>
            <person name="Saunders D.G."/>
            <person name="Mu D."/>
            <person name="Pang E."/>
            <person name="Cao H."/>
            <person name="Cha H."/>
            <person name="Lin T."/>
            <person name="Zhou Q."/>
            <person name="Shang Y."/>
            <person name="Li Y."/>
            <person name="Ivanov S."/>
            <person name="Sharma T."/>
            <person name="Velzen R.V."/>
            <person name="Ruijter N.D."/>
            <person name="Aanen D.K."/>
            <person name="Win J."/>
            <person name="Kamoun S."/>
            <person name="Bisseling T."/>
            <person name="Huang S."/>
        </authorList>
    </citation>
    <scope>NUCLEOTIDE SEQUENCE [LARGE SCALE GENOMIC DNA]</scope>
    <source>
        <strain evidence="2">DAOM197198w</strain>
    </source>
</reference>
<dbReference type="EMBL" id="JEMT01010148">
    <property type="protein sequence ID" value="EXX77756.1"/>
    <property type="molecule type" value="Genomic_DNA"/>
</dbReference>
<evidence type="ECO:0000313" key="2">
    <source>
        <dbReference type="Proteomes" id="UP000022910"/>
    </source>
</evidence>